<feature type="region of interest" description="Disordered" evidence="7">
    <location>
        <begin position="324"/>
        <end position="425"/>
    </location>
</feature>
<feature type="compositionally biased region" description="Acidic residues" evidence="7">
    <location>
        <begin position="819"/>
        <end position="842"/>
    </location>
</feature>
<feature type="compositionally biased region" description="Polar residues" evidence="7">
    <location>
        <begin position="664"/>
        <end position="673"/>
    </location>
</feature>
<keyword evidence="2" id="KW-0808">Transferase</keyword>
<dbReference type="SUPFAM" id="SSF56112">
    <property type="entry name" value="Protein kinase-like (PK-like)"/>
    <property type="match status" value="1"/>
</dbReference>
<organism evidence="9 10">
    <name type="scientific">Hondaea fermentalgiana</name>
    <dbReference type="NCBI Taxonomy" id="2315210"/>
    <lineage>
        <taxon>Eukaryota</taxon>
        <taxon>Sar</taxon>
        <taxon>Stramenopiles</taxon>
        <taxon>Bigyra</taxon>
        <taxon>Labyrinthulomycetes</taxon>
        <taxon>Thraustochytrida</taxon>
        <taxon>Thraustochytriidae</taxon>
        <taxon>Hondaea</taxon>
    </lineage>
</organism>
<proteinExistence type="predicted"/>
<feature type="compositionally biased region" description="Polar residues" evidence="7">
    <location>
        <begin position="707"/>
        <end position="718"/>
    </location>
</feature>
<reference evidence="9 10" key="1">
    <citation type="submission" date="2017-12" db="EMBL/GenBank/DDBJ databases">
        <title>Sequencing, de novo assembly and annotation of complete genome of a new Thraustochytrid species, strain FCC1311.</title>
        <authorList>
            <person name="Sedici K."/>
            <person name="Godart F."/>
            <person name="Aiese Cigliano R."/>
            <person name="Sanseverino W."/>
            <person name="Barakat M."/>
            <person name="Ortet P."/>
            <person name="Marechal E."/>
            <person name="Cagnac O."/>
            <person name="Amato A."/>
        </authorList>
    </citation>
    <scope>NUCLEOTIDE SEQUENCE [LARGE SCALE GENOMIC DNA]</scope>
</reference>
<dbReference type="InterPro" id="IPR017441">
    <property type="entry name" value="Protein_kinase_ATP_BS"/>
</dbReference>
<dbReference type="PANTHER" id="PTHR24355:SF18">
    <property type="entry name" value="G PROTEIN-COUPLED RECEPTOR KINASE"/>
    <property type="match status" value="1"/>
</dbReference>
<dbReference type="PROSITE" id="PS00107">
    <property type="entry name" value="PROTEIN_KINASE_ATP"/>
    <property type="match status" value="1"/>
</dbReference>
<gene>
    <name evidence="9" type="ORF">FCC1311_061882</name>
</gene>
<feature type="region of interest" description="Disordered" evidence="7">
    <location>
        <begin position="1"/>
        <end position="21"/>
    </location>
</feature>
<feature type="binding site" evidence="6">
    <location>
        <position position="62"/>
    </location>
    <ligand>
        <name>ATP</name>
        <dbReference type="ChEBI" id="CHEBI:30616"/>
    </ligand>
</feature>
<keyword evidence="1" id="KW-0723">Serine/threonine-protein kinase</keyword>
<evidence type="ECO:0000256" key="5">
    <source>
        <dbReference type="ARBA" id="ARBA00022840"/>
    </source>
</evidence>
<evidence type="ECO:0000256" key="3">
    <source>
        <dbReference type="ARBA" id="ARBA00022741"/>
    </source>
</evidence>
<evidence type="ECO:0000256" key="2">
    <source>
        <dbReference type="ARBA" id="ARBA00022679"/>
    </source>
</evidence>
<keyword evidence="10" id="KW-1185">Reference proteome</keyword>
<dbReference type="InterPro" id="IPR008271">
    <property type="entry name" value="Ser/Thr_kinase_AS"/>
</dbReference>
<dbReference type="SMART" id="SM00220">
    <property type="entry name" value="S_TKc"/>
    <property type="match status" value="1"/>
</dbReference>
<feature type="compositionally biased region" description="Polar residues" evidence="7">
    <location>
        <begin position="628"/>
        <end position="642"/>
    </location>
</feature>
<feature type="compositionally biased region" description="Basic and acidic residues" evidence="7">
    <location>
        <begin position="801"/>
        <end position="816"/>
    </location>
</feature>
<keyword evidence="4 9" id="KW-0418">Kinase</keyword>
<dbReference type="InParanoid" id="A0A2R5GJQ5"/>
<feature type="compositionally biased region" description="Polar residues" evidence="7">
    <location>
        <begin position="330"/>
        <end position="339"/>
    </location>
</feature>
<dbReference type="OrthoDB" id="2156623at2759"/>
<dbReference type="Proteomes" id="UP000241890">
    <property type="component" value="Unassembled WGS sequence"/>
</dbReference>
<evidence type="ECO:0000256" key="1">
    <source>
        <dbReference type="ARBA" id="ARBA00022527"/>
    </source>
</evidence>
<dbReference type="GO" id="GO:0004674">
    <property type="term" value="F:protein serine/threonine kinase activity"/>
    <property type="evidence" value="ECO:0007669"/>
    <property type="project" value="UniProtKB-KW"/>
</dbReference>
<dbReference type="Pfam" id="PF00069">
    <property type="entry name" value="Pkinase"/>
    <property type="match status" value="1"/>
</dbReference>
<feature type="region of interest" description="Disordered" evidence="7">
    <location>
        <begin position="624"/>
        <end position="780"/>
    </location>
</feature>
<feature type="domain" description="Protein kinase" evidence="8">
    <location>
        <begin position="32"/>
        <end position="306"/>
    </location>
</feature>
<evidence type="ECO:0000313" key="10">
    <source>
        <dbReference type="Proteomes" id="UP000241890"/>
    </source>
</evidence>
<comment type="caution">
    <text evidence="9">The sequence shown here is derived from an EMBL/GenBank/DDBJ whole genome shotgun (WGS) entry which is preliminary data.</text>
</comment>
<evidence type="ECO:0000259" key="8">
    <source>
        <dbReference type="PROSITE" id="PS50011"/>
    </source>
</evidence>
<dbReference type="GO" id="GO:0005524">
    <property type="term" value="F:ATP binding"/>
    <property type="evidence" value="ECO:0007669"/>
    <property type="project" value="UniProtKB-UniRule"/>
</dbReference>
<evidence type="ECO:0000256" key="6">
    <source>
        <dbReference type="PROSITE-ProRule" id="PRU10141"/>
    </source>
</evidence>
<dbReference type="PROSITE" id="PS00108">
    <property type="entry name" value="PROTEIN_KINASE_ST"/>
    <property type="match status" value="1"/>
</dbReference>
<dbReference type="Gene3D" id="1.10.510.10">
    <property type="entry name" value="Transferase(Phosphotransferase) domain 1"/>
    <property type="match status" value="1"/>
</dbReference>
<keyword evidence="5 6" id="KW-0067">ATP-binding</keyword>
<dbReference type="PANTHER" id="PTHR24355">
    <property type="entry name" value="G PROTEIN-COUPLED RECEPTOR KINASE/RIBOSOMAL PROTEIN S6 KINASE"/>
    <property type="match status" value="1"/>
</dbReference>
<dbReference type="Gene3D" id="3.30.200.20">
    <property type="entry name" value="Phosphorylase Kinase, domain 1"/>
    <property type="match status" value="1"/>
</dbReference>
<dbReference type="AlphaFoldDB" id="A0A2R5GJQ5"/>
<keyword evidence="3 6" id="KW-0547">Nucleotide-binding</keyword>
<accession>A0A2R5GJQ5</accession>
<dbReference type="InterPro" id="IPR000719">
    <property type="entry name" value="Prot_kinase_dom"/>
</dbReference>
<feature type="compositionally biased region" description="Basic and acidic residues" evidence="7">
    <location>
        <begin position="757"/>
        <end position="768"/>
    </location>
</feature>
<name>A0A2R5GJQ5_9STRA</name>
<evidence type="ECO:0000313" key="9">
    <source>
        <dbReference type="EMBL" id="GBG29968.1"/>
    </source>
</evidence>
<dbReference type="EMBL" id="BEYU01000068">
    <property type="protein sequence ID" value="GBG29968.1"/>
    <property type="molecule type" value="Genomic_DNA"/>
</dbReference>
<sequence length="855" mass="94357">MGGGLGGRRGRGLRGSSRSSPELCLDDFKLPKGFPANIGEGGFGRVLAMVKRDEPSRRFAVKCMNKGKIIHKGQVENVLNELNILRRLEHYPYLVNLFYAFQDKNNVYMCTDLMLGGTLQRAMRKTDTGTFAGDPERIKLYAAELSLAVQFLHANNVVHRDIKPDNVLLDANGHVHLTDFNVSIYVEPGQEESQKHNDGWGTRGYRAPEVYLRTGAGFIFACDWWSLGSLIFEMFTGRVPYSRQSKDEPSSDLLLRMNAENADFYQIEDDISRDFLRKLLRFDPEVRLGCQHGSNSEVMILAHPFFNGTDWDALEKYCNPNEVDLRGVTSEGSRTTDNSEMLPEVPASVAGTEASIYGDNRGARGRNPPPGNIAPDAGAPDAMVSSASLGSRSVGPDHHQQQQSQHQHRTSMRGPSAGTPDIRDYMDNFDQSLDQKEKLRILQRNMGILGLNGFENFEEDELNYPPLTHEQQNLFKDWQFNVDFKLEQLQMPQYTLLQMVSSMAPDEIKSWVGSSKTESIRALCTEMKSYREQAMKENFDHVMAEMRIDRLIEENLRLTRRVAQLEQHIGIRQVQDDPLAESEFGFQSPNSLPLSRKSSRSSKASSTHAFMAAAEVGASFPDVARQPSMESSGAASTTSAVQITPADAAQGTSSERRNGLKQPSELTSVQGQAAQAKDDRSPTGNSSVVLFDADNENLDAPTPAPKVSSSMEKSQNGAVNIDADATPMASDPPAPTQTQELGAPDTLPNQDNTGSKAVEHDDKVDLGSDAKNNGSLKEEALQVEDVNKDIVNRMVNVVDNNDAKDDSDANAHKEVNGEIVDEGEGEVNNDEEGVMEAQDADSVEARPASRTFTEE</sequence>
<evidence type="ECO:0000256" key="4">
    <source>
        <dbReference type="ARBA" id="ARBA00022777"/>
    </source>
</evidence>
<dbReference type="PROSITE" id="PS50011">
    <property type="entry name" value="PROTEIN_KINASE_DOM"/>
    <property type="match status" value="1"/>
</dbReference>
<dbReference type="InterPro" id="IPR011009">
    <property type="entry name" value="Kinase-like_dom_sf"/>
</dbReference>
<feature type="region of interest" description="Disordered" evidence="7">
    <location>
        <begin position="799"/>
        <end position="855"/>
    </location>
</feature>
<protein>
    <submittedName>
        <fullName evidence="9">Protein kinase, putative</fullName>
    </submittedName>
</protein>
<evidence type="ECO:0000256" key="7">
    <source>
        <dbReference type="SAM" id="MobiDB-lite"/>
    </source>
</evidence>